<sequence>MLEEYLYRKLMRSRAFHRYVRTIYAYVNGLPPPHVQDRYNDKTLNQYDFLFKPTRYQKFNAYRKVFADEWLKAFGFRK</sequence>
<dbReference type="Pfam" id="PF10906">
    <property type="entry name" value="Mrx7"/>
    <property type="match status" value="1"/>
</dbReference>
<dbReference type="Proteomes" id="UP001165120">
    <property type="component" value="Unassembled WGS sequence"/>
</dbReference>
<name>A0A9W6SUC5_CANBO</name>
<organism evidence="1 2">
    <name type="scientific">Candida boidinii</name>
    <name type="common">Yeast</name>
    <dbReference type="NCBI Taxonomy" id="5477"/>
    <lineage>
        <taxon>Eukaryota</taxon>
        <taxon>Fungi</taxon>
        <taxon>Dikarya</taxon>
        <taxon>Ascomycota</taxon>
        <taxon>Saccharomycotina</taxon>
        <taxon>Pichiomycetes</taxon>
        <taxon>Pichiales</taxon>
        <taxon>Pichiaceae</taxon>
        <taxon>Ogataea</taxon>
        <taxon>Ogataea/Candida clade</taxon>
    </lineage>
</organism>
<protein>
    <submittedName>
        <fullName evidence="1">Unnamed protein product</fullName>
    </submittedName>
</protein>
<proteinExistence type="predicted"/>
<dbReference type="EMBL" id="BSXN01000073">
    <property type="protein sequence ID" value="GME66969.1"/>
    <property type="molecule type" value="Genomic_DNA"/>
</dbReference>
<evidence type="ECO:0000313" key="2">
    <source>
        <dbReference type="Proteomes" id="UP001165120"/>
    </source>
</evidence>
<reference evidence="1" key="1">
    <citation type="submission" date="2023-04" db="EMBL/GenBank/DDBJ databases">
        <title>Candida boidinii NBRC 10035.</title>
        <authorList>
            <person name="Ichikawa N."/>
            <person name="Sato H."/>
            <person name="Tonouchi N."/>
        </authorList>
    </citation>
    <scope>NUCLEOTIDE SEQUENCE</scope>
    <source>
        <strain evidence="1">NBRC 10035</strain>
    </source>
</reference>
<comment type="caution">
    <text evidence="1">The sequence shown here is derived from an EMBL/GenBank/DDBJ whole genome shotgun (WGS) entry which is preliminary data.</text>
</comment>
<evidence type="ECO:0000313" key="1">
    <source>
        <dbReference type="EMBL" id="GME66969.1"/>
    </source>
</evidence>
<keyword evidence="2" id="KW-1185">Reference proteome</keyword>
<dbReference type="OrthoDB" id="4138121at2759"/>
<gene>
    <name evidence="1" type="ORF">Cboi02_000040700</name>
</gene>
<dbReference type="InterPro" id="IPR020301">
    <property type="entry name" value="Mrx7"/>
</dbReference>
<accession>A0A9W6SUC5</accession>
<dbReference type="AlphaFoldDB" id="A0A9W6SUC5"/>